<name>L8JNN2_9BACT</name>
<keyword evidence="1" id="KW-0472">Membrane</keyword>
<reference evidence="2 3" key="1">
    <citation type="submission" date="2012-12" db="EMBL/GenBank/DDBJ databases">
        <title>Genome assembly of Fulvivirga imtechensis AK7.</title>
        <authorList>
            <person name="Nupur N."/>
            <person name="Khatri I."/>
            <person name="Kumar R."/>
            <person name="Subramanian S."/>
            <person name="Pinnaka A."/>
        </authorList>
    </citation>
    <scope>NUCLEOTIDE SEQUENCE [LARGE SCALE GENOMIC DNA]</scope>
    <source>
        <strain evidence="2 3">AK7</strain>
    </source>
</reference>
<gene>
    <name evidence="2" type="ORF">C900_03557</name>
</gene>
<keyword evidence="1" id="KW-1133">Transmembrane helix</keyword>
<comment type="caution">
    <text evidence="2">The sequence shown here is derived from an EMBL/GenBank/DDBJ whole genome shotgun (WGS) entry which is preliminary data.</text>
</comment>
<accession>L8JNN2</accession>
<proteinExistence type="predicted"/>
<sequence length="44" mass="4486">MGISSMTLIIITGVIGGLVGGLGAASGALLVSMTNKKRQQKYYS</sequence>
<dbReference type="Proteomes" id="UP000011135">
    <property type="component" value="Unassembled WGS sequence"/>
</dbReference>
<dbReference type="EMBL" id="AMZN01000051">
    <property type="protein sequence ID" value="ELR70576.1"/>
    <property type="molecule type" value="Genomic_DNA"/>
</dbReference>
<evidence type="ECO:0000313" key="3">
    <source>
        <dbReference type="Proteomes" id="UP000011135"/>
    </source>
</evidence>
<protein>
    <submittedName>
        <fullName evidence="2">Uncharacterized protein</fullName>
    </submittedName>
</protein>
<evidence type="ECO:0000256" key="1">
    <source>
        <dbReference type="SAM" id="Phobius"/>
    </source>
</evidence>
<feature type="transmembrane region" description="Helical" evidence="1">
    <location>
        <begin position="6"/>
        <end position="31"/>
    </location>
</feature>
<keyword evidence="1" id="KW-0812">Transmembrane</keyword>
<organism evidence="2 3">
    <name type="scientific">Fulvivirga imtechensis AK7</name>
    <dbReference type="NCBI Taxonomy" id="1237149"/>
    <lineage>
        <taxon>Bacteria</taxon>
        <taxon>Pseudomonadati</taxon>
        <taxon>Bacteroidota</taxon>
        <taxon>Cytophagia</taxon>
        <taxon>Cytophagales</taxon>
        <taxon>Fulvivirgaceae</taxon>
        <taxon>Fulvivirga</taxon>
    </lineage>
</organism>
<dbReference type="AlphaFoldDB" id="L8JNN2"/>
<evidence type="ECO:0000313" key="2">
    <source>
        <dbReference type="EMBL" id="ELR70576.1"/>
    </source>
</evidence>
<keyword evidence="3" id="KW-1185">Reference proteome</keyword>